<keyword evidence="2" id="KW-0175">Coiled coil</keyword>
<comment type="similarity">
    <text evidence="1">Belongs to the taxilin family.</text>
</comment>
<dbReference type="Pfam" id="PF09728">
    <property type="entry name" value="Taxilin"/>
    <property type="match status" value="1"/>
</dbReference>
<feature type="compositionally biased region" description="Polar residues" evidence="3">
    <location>
        <begin position="642"/>
        <end position="660"/>
    </location>
</feature>
<feature type="region of interest" description="Disordered" evidence="3">
    <location>
        <begin position="473"/>
        <end position="492"/>
    </location>
</feature>
<dbReference type="PANTHER" id="PTHR16127">
    <property type="entry name" value="TAXILIN"/>
    <property type="match status" value="1"/>
</dbReference>
<feature type="compositionally biased region" description="Polar residues" evidence="3">
    <location>
        <begin position="1"/>
        <end position="16"/>
    </location>
</feature>
<comment type="caution">
    <text evidence="4">The sequence shown here is derived from an EMBL/GenBank/DDBJ whole genome shotgun (WGS) entry which is preliminary data.</text>
</comment>
<dbReference type="PANTHER" id="PTHR16127:SF10">
    <property type="entry name" value="BETA-TAXILIN"/>
    <property type="match status" value="1"/>
</dbReference>
<feature type="non-terminal residue" evidence="4">
    <location>
        <position position="1"/>
    </location>
</feature>
<sequence>QSPTSPGQDIQGQSGDNPVPGSQPPAPAPAEQRSPQPEVAMCDISEELSRQLEDIIKTYGSAASLMEKESATMGTDRPEKGEPGSMEDAEYEDANEESEKEKLAPGDASRAKEPSGSKEQKLEKKILKGLGNYKLPLPSNLCFCFFQGKEASLLMQSLNKLTTPEEKMDLLFKKYAELHEEHRAEQKKLKYLQKRQAQITKEKDQLQSEHSRAILARSKLESLCRELQRHNKNLKEETIQRAREEEEKRKEIANHFQGTLSEIQAQIEQQGERNMKLCQENTELAEKLKSIIDQYELREEHLDKIFKHRELQQKLVDAKLEQSQEMMKEAEERHQKEKEYLLNQAAEWKLQAKMLKEQETVLQAQITLYSERFEEFQKTLTKSNEVFATFKQEMEKMTKKMKKLEKDTATWKSRFENCNRALLDMIEEKALRSKEYECFALKIQRLENLCRALQEERNELYKKIKQAQFPEEVNGNGILEDDTDTSPSSSEQASIELCAADKSMLKELAEAFRVSHKAEESLPSNSSNPETCDAQACDAILVPELPSPLIPSSEPGNHCGQLSRNTPMPAEHVPEAAGSPPVPTGNTATRTESMPKPTESVPALPERVPTPTKSAPIPPESVPVPAEHTPEPTESVPATPENVPTPTENLPTPLGNTPVPTKSAPKAAEHVDNPAERSVQGQSTEHMGYTDMEAVD</sequence>
<feature type="coiled-coil region" evidence="2">
    <location>
        <begin position="387"/>
        <end position="463"/>
    </location>
</feature>
<feature type="compositionally biased region" description="Acidic residues" evidence="3">
    <location>
        <begin position="85"/>
        <end position="96"/>
    </location>
</feature>
<feature type="region of interest" description="Disordered" evidence="3">
    <location>
        <begin position="1"/>
        <end position="46"/>
    </location>
</feature>
<feature type="compositionally biased region" description="Basic and acidic residues" evidence="3">
    <location>
        <begin position="97"/>
        <end position="121"/>
    </location>
</feature>
<proteinExistence type="inferred from homology"/>
<feature type="coiled-coil region" evidence="2">
    <location>
        <begin position="175"/>
        <end position="280"/>
    </location>
</feature>
<dbReference type="AlphaFoldDB" id="A0A7L1IXZ3"/>
<dbReference type="GO" id="GO:0019905">
    <property type="term" value="F:syntaxin binding"/>
    <property type="evidence" value="ECO:0007669"/>
    <property type="project" value="InterPro"/>
</dbReference>
<dbReference type="EMBL" id="VXBO01009880">
    <property type="protein sequence ID" value="NXN43478.1"/>
    <property type="molecule type" value="Genomic_DNA"/>
</dbReference>
<keyword evidence="5" id="KW-1185">Reference proteome</keyword>
<reference evidence="4 5" key="1">
    <citation type="submission" date="2019-09" db="EMBL/GenBank/DDBJ databases">
        <title>Bird 10,000 Genomes (B10K) Project - Family phase.</title>
        <authorList>
            <person name="Zhang G."/>
        </authorList>
    </citation>
    <scope>NUCLEOTIDE SEQUENCE [LARGE SCALE GENOMIC DNA]</scope>
    <source>
        <strain evidence="4">B10K-DU-002-36</strain>
        <tissue evidence="4">Muscle</tissue>
    </source>
</reference>
<dbReference type="InterPro" id="IPR026183">
    <property type="entry name" value="Taxilin_fam"/>
</dbReference>
<feature type="non-terminal residue" evidence="4">
    <location>
        <position position="696"/>
    </location>
</feature>
<organism evidence="4 5">
    <name type="scientific">Smutsornis africanus</name>
    <name type="common">Double-banded courser</name>
    <name type="synonym">Rhinoptilus africanus</name>
    <dbReference type="NCBI Taxonomy" id="240209"/>
    <lineage>
        <taxon>Eukaryota</taxon>
        <taxon>Metazoa</taxon>
        <taxon>Chordata</taxon>
        <taxon>Craniata</taxon>
        <taxon>Vertebrata</taxon>
        <taxon>Euteleostomi</taxon>
        <taxon>Archelosauria</taxon>
        <taxon>Archosauria</taxon>
        <taxon>Dinosauria</taxon>
        <taxon>Saurischia</taxon>
        <taxon>Theropoda</taxon>
        <taxon>Coelurosauria</taxon>
        <taxon>Aves</taxon>
        <taxon>Neognathae</taxon>
        <taxon>Neoaves</taxon>
        <taxon>Charadriiformes</taxon>
        <taxon>Glareolidae</taxon>
        <taxon>Rhinoptilus</taxon>
    </lineage>
</organism>
<feature type="region of interest" description="Disordered" evidence="3">
    <location>
        <begin position="62"/>
        <end position="121"/>
    </location>
</feature>
<name>A0A7L1IXZ3_SMUAF</name>
<evidence type="ECO:0000256" key="3">
    <source>
        <dbReference type="SAM" id="MobiDB-lite"/>
    </source>
</evidence>
<feature type="region of interest" description="Disordered" evidence="3">
    <location>
        <begin position="545"/>
        <end position="696"/>
    </location>
</feature>
<evidence type="ECO:0000313" key="4">
    <source>
        <dbReference type="EMBL" id="NXN43478.1"/>
    </source>
</evidence>
<protein>
    <submittedName>
        <fullName evidence="4">TXLNB protein</fullName>
    </submittedName>
</protein>
<gene>
    <name evidence="4" type="primary">Txlnb</name>
    <name evidence="4" type="ORF">RHIAFR_R12781</name>
</gene>
<evidence type="ECO:0000313" key="5">
    <source>
        <dbReference type="Proteomes" id="UP000525158"/>
    </source>
</evidence>
<accession>A0A7L1IXZ3</accession>
<feature type="coiled-coil region" evidence="2">
    <location>
        <begin position="313"/>
        <end position="358"/>
    </location>
</feature>
<dbReference type="Proteomes" id="UP000525158">
    <property type="component" value="Unassembled WGS sequence"/>
</dbReference>
<evidence type="ECO:0000256" key="1">
    <source>
        <dbReference type="ARBA" id="ARBA00009550"/>
    </source>
</evidence>
<feature type="compositionally biased region" description="Basic and acidic residues" evidence="3">
    <location>
        <begin position="66"/>
        <end position="82"/>
    </location>
</feature>
<evidence type="ECO:0000256" key="2">
    <source>
        <dbReference type="SAM" id="Coils"/>
    </source>
</evidence>